<protein>
    <recommendedName>
        <fullName evidence="3">Lsr2 protein</fullName>
    </recommendedName>
</protein>
<dbReference type="InterPro" id="IPR036625">
    <property type="entry name" value="E3-bd_dom_sf"/>
</dbReference>
<comment type="caution">
    <text evidence="1">The sequence shown here is derived from an EMBL/GenBank/DDBJ whole genome shotgun (WGS) entry which is preliminary data.</text>
</comment>
<evidence type="ECO:0000313" key="2">
    <source>
        <dbReference type="Proteomes" id="UP001249760"/>
    </source>
</evidence>
<evidence type="ECO:0008006" key="3">
    <source>
        <dbReference type="Google" id="ProtNLM"/>
    </source>
</evidence>
<dbReference type="Gene3D" id="4.10.320.10">
    <property type="entry name" value="E3-binding domain"/>
    <property type="match status" value="1"/>
</dbReference>
<keyword evidence="2" id="KW-1185">Reference proteome</keyword>
<gene>
    <name evidence="1" type="ORF">QNO04_09580</name>
</gene>
<proteinExistence type="predicted"/>
<dbReference type="Proteomes" id="UP001249760">
    <property type="component" value="Unassembled WGS sequence"/>
</dbReference>
<organism evidence="1 2">
    <name type="scientific">Streptomyces lusitanus</name>
    <dbReference type="NCBI Taxonomy" id="68232"/>
    <lineage>
        <taxon>Bacteria</taxon>
        <taxon>Bacillati</taxon>
        <taxon>Actinomycetota</taxon>
        <taxon>Actinomycetes</taxon>
        <taxon>Kitasatosporales</taxon>
        <taxon>Streptomycetaceae</taxon>
        <taxon>Streptomyces</taxon>
    </lineage>
</organism>
<dbReference type="EMBL" id="JASKMA010000006">
    <property type="protein sequence ID" value="MDT6983712.1"/>
    <property type="molecule type" value="Genomic_DNA"/>
</dbReference>
<sequence length="70" mass="7357">MTIAALRQVLAEIDAQGGPRAARADRLHIPEPVSPAAAARAWAAANGIECPPAGPVPHRVLKAWRTALMQ</sequence>
<dbReference type="RefSeq" id="WP_394305986.1">
    <property type="nucleotide sequence ID" value="NZ_JASKMA010000006.1"/>
</dbReference>
<evidence type="ECO:0000313" key="1">
    <source>
        <dbReference type="EMBL" id="MDT6983712.1"/>
    </source>
</evidence>
<accession>A0ABU3JP34</accession>
<reference evidence="1 2" key="1">
    <citation type="submission" date="2023-05" db="EMBL/GenBank/DDBJ databases">
        <title>Streptomyces fuscus sp. nov., a brown-black pigment producing actinomyces isolated from dry sand of Sea duck farm.</title>
        <authorList>
            <person name="Xie J."/>
            <person name="Shen N."/>
        </authorList>
    </citation>
    <scope>NUCLEOTIDE SEQUENCE [LARGE SCALE GENOMIC DNA]</scope>
    <source>
        <strain evidence="1 2">CGMCC 4.1745</strain>
    </source>
</reference>
<name>A0ABU3JP34_9ACTN</name>